<accession>A0A0F9GLM1</accession>
<dbReference type="EMBL" id="LAZR01025940">
    <property type="protein sequence ID" value="KKL70295.1"/>
    <property type="molecule type" value="Genomic_DNA"/>
</dbReference>
<dbReference type="AlphaFoldDB" id="A0A0F9GLM1"/>
<reference evidence="2" key="1">
    <citation type="journal article" date="2015" name="Nature">
        <title>Complex archaea that bridge the gap between prokaryotes and eukaryotes.</title>
        <authorList>
            <person name="Spang A."/>
            <person name="Saw J.H."/>
            <person name="Jorgensen S.L."/>
            <person name="Zaremba-Niedzwiedzka K."/>
            <person name="Martijn J."/>
            <person name="Lind A.E."/>
            <person name="van Eijk R."/>
            <person name="Schleper C."/>
            <person name="Guy L."/>
            <person name="Ettema T.J."/>
        </authorList>
    </citation>
    <scope>NUCLEOTIDE SEQUENCE</scope>
</reference>
<feature type="non-terminal residue" evidence="2">
    <location>
        <position position="65"/>
    </location>
</feature>
<feature type="compositionally biased region" description="Basic and acidic residues" evidence="1">
    <location>
        <begin position="36"/>
        <end position="51"/>
    </location>
</feature>
<sequence length="65" mass="6924">MGYTFDGHDRHLFIALTRALDIVLIQSSVSEISDTLSDKSDKSSDGSEAEGRTVPGPVTTGLAEQ</sequence>
<evidence type="ECO:0000256" key="1">
    <source>
        <dbReference type="SAM" id="MobiDB-lite"/>
    </source>
</evidence>
<organism evidence="2">
    <name type="scientific">marine sediment metagenome</name>
    <dbReference type="NCBI Taxonomy" id="412755"/>
    <lineage>
        <taxon>unclassified sequences</taxon>
        <taxon>metagenomes</taxon>
        <taxon>ecological metagenomes</taxon>
    </lineage>
</organism>
<protein>
    <submittedName>
        <fullName evidence="2">Uncharacterized protein</fullName>
    </submittedName>
</protein>
<proteinExistence type="predicted"/>
<name>A0A0F9GLM1_9ZZZZ</name>
<feature type="region of interest" description="Disordered" evidence="1">
    <location>
        <begin position="33"/>
        <end position="65"/>
    </location>
</feature>
<gene>
    <name evidence="2" type="ORF">LCGC14_2106320</name>
</gene>
<evidence type="ECO:0000313" key="2">
    <source>
        <dbReference type="EMBL" id="KKL70295.1"/>
    </source>
</evidence>
<comment type="caution">
    <text evidence="2">The sequence shown here is derived from an EMBL/GenBank/DDBJ whole genome shotgun (WGS) entry which is preliminary data.</text>
</comment>